<feature type="domain" description="Class II aldolase/adducin N-terminal" evidence="2">
    <location>
        <begin position="20"/>
        <end position="202"/>
    </location>
</feature>
<dbReference type="NCBIfam" id="NF005689">
    <property type="entry name" value="PRK07490.1"/>
    <property type="match status" value="1"/>
</dbReference>
<gene>
    <name evidence="3" type="ORF">Q8A70_15655</name>
</gene>
<name>A0ABU0YN22_9PROT</name>
<comment type="caution">
    <text evidence="3">The sequence shown here is derived from an EMBL/GenBank/DDBJ whole genome shotgun (WGS) entry which is preliminary data.</text>
</comment>
<dbReference type="PANTHER" id="PTHR10672">
    <property type="entry name" value="ADDUCIN"/>
    <property type="match status" value="1"/>
</dbReference>
<dbReference type="RefSeq" id="WP_379956780.1">
    <property type="nucleotide sequence ID" value="NZ_JAUYVI010000005.1"/>
</dbReference>
<evidence type="ECO:0000313" key="4">
    <source>
        <dbReference type="Proteomes" id="UP001230156"/>
    </source>
</evidence>
<dbReference type="SUPFAM" id="SSF53639">
    <property type="entry name" value="AraD/HMP-PK domain-like"/>
    <property type="match status" value="1"/>
</dbReference>
<sequence>MNMLRNDDMLSDAEVSQARIDLAASFRWFARLGMHEAVANHLSVAVSKDGTRFLMNPRGRHFSRVRASDLLLLDSADQSTLQRSDAPDPTAWYIHGRLHALLPAARCIMHLHPIHTTALAGLEDSTLYPIDQNTMRFFERVATDADFGGMALANDEGDRLAAQMGDKSILMMGNHGITITGPSVAFAFDEMVYFERAAQTLIVAYSSGRKLKIAPDAVARLTAKQWLDYPNLADDHLSEVKAILDREEPDYRQ</sequence>
<dbReference type="Pfam" id="PF00596">
    <property type="entry name" value="Aldolase_II"/>
    <property type="match status" value="1"/>
</dbReference>
<evidence type="ECO:0000313" key="3">
    <source>
        <dbReference type="EMBL" id="MDQ7249123.1"/>
    </source>
</evidence>
<dbReference type="InterPro" id="IPR001303">
    <property type="entry name" value="Aldolase_II/adducin_N"/>
</dbReference>
<dbReference type="SMART" id="SM01007">
    <property type="entry name" value="Aldolase_II"/>
    <property type="match status" value="1"/>
</dbReference>
<evidence type="ECO:0000256" key="1">
    <source>
        <dbReference type="ARBA" id="ARBA00037961"/>
    </source>
</evidence>
<keyword evidence="4" id="KW-1185">Reference proteome</keyword>
<dbReference type="PANTHER" id="PTHR10672:SF3">
    <property type="entry name" value="PROTEIN HU-LI TAI SHAO"/>
    <property type="match status" value="1"/>
</dbReference>
<protein>
    <submittedName>
        <fullName evidence="3">Class II aldolase/adducin family protein</fullName>
    </submittedName>
</protein>
<dbReference type="InterPro" id="IPR051017">
    <property type="entry name" value="Aldolase-II_Adducin_sf"/>
</dbReference>
<dbReference type="InterPro" id="IPR036409">
    <property type="entry name" value="Aldolase_II/adducin_N_sf"/>
</dbReference>
<evidence type="ECO:0000259" key="2">
    <source>
        <dbReference type="SMART" id="SM01007"/>
    </source>
</evidence>
<reference evidence="4" key="1">
    <citation type="submission" date="2023-08" db="EMBL/GenBank/DDBJ databases">
        <title>Rhodospirillaceae gen. nov., a novel taxon isolated from the Yangtze River Yuezi River estuary sludge.</title>
        <authorList>
            <person name="Ruan L."/>
        </authorList>
    </citation>
    <scope>NUCLEOTIDE SEQUENCE [LARGE SCALE GENOMIC DNA]</scope>
    <source>
        <strain evidence="4">R-7</strain>
    </source>
</reference>
<organism evidence="3 4">
    <name type="scientific">Dongia sedimenti</name>
    <dbReference type="NCBI Taxonomy" id="3064282"/>
    <lineage>
        <taxon>Bacteria</taxon>
        <taxon>Pseudomonadati</taxon>
        <taxon>Pseudomonadota</taxon>
        <taxon>Alphaproteobacteria</taxon>
        <taxon>Rhodospirillales</taxon>
        <taxon>Dongiaceae</taxon>
        <taxon>Dongia</taxon>
    </lineage>
</organism>
<dbReference type="Proteomes" id="UP001230156">
    <property type="component" value="Unassembled WGS sequence"/>
</dbReference>
<proteinExistence type="inferred from homology"/>
<dbReference type="EMBL" id="JAUYVI010000005">
    <property type="protein sequence ID" value="MDQ7249123.1"/>
    <property type="molecule type" value="Genomic_DNA"/>
</dbReference>
<accession>A0ABU0YN22</accession>
<dbReference type="Gene3D" id="3.40.225.10">
    <property type="entry name" value="Class II aldolase/adducin N-terminal domain"/>
    <property type="match status" value="1"/>
</dbReference>
<comment type="similarity">
    <text evidence="1">Belongs to the aldolase class II family.</text>
</comment>